<keyword evidence="2" id="KW-1185">Reference proteome</keyword>
<evidence type="ECO:0000313" key="2">
    <source>
        <dbReference type="Proteomes" id="UP000198752"/>
    </source>
</evidence>
<accession>A0A1I2SKX3</accession>
<proteinExistence type="predicted"/>
<dbReference type="Proteomes" id="UP000198752">
    <property type="component" value="Unassembled WGS sequence"/>
</dbReference>
<reference evidence="2" key="1">
    <citation type="submission" date="2016-10" db="EMBL/GenBank/DDBJ databases">
        <authorList>
            <person name="Varghese N."/>
            <person name="Submissions S."/>
        </authorList>
    </citation>
    <scope>NUCLEOTIDE SEQUENCE [LARGE SCALE GENOMIC DNA]</scope>
    <source>
        <strain evidence="2">ATCC 700379</strain>
    </source>
</reference>
<organism evidence="1 2">
    <name type="scientific">Sporolactobacillus nakayamae</name>
    <dbReference type="NCBI Taxonomy" id="269670"/>
    <lineage>
        <taxon>Bacteria</taxon>
        <taxon>Bacillati</taxon>
        <taxon>Bacillota</taxon>
        <taxon>Bacilli</taxon>
        <taxon>Bacillales</taxon>
        <taxon>Sporolactobacillaceae</taxon>
        <taxon>Sporolactobacillus</taxon>
    </lineage>
</organism>
<name>A0A1I2SKX3_9BACL</name>
<sequence>MKEKPGKISGIFPPNSQIERLTESYDLIVVRTSQHLNYLLEKPGKERPVANLQPYVIGSCLYGA</sequence>
<protein>
    <submittedName>
        <fullName evidence="1">Uncharacterized protein</fullName>
    </submittedName>
</protein>
<gene>
    <name evidence="1" type="ORF">SAMN02982927_01982</name>
</gene>
<dbReference type="AlphaFoldDB" id="A0A1I2SKX3"/>
<dbReference type="EMBL" id="FOOY01000012">
    <property type="protein sequence ID" value="SFG53322.1"/>
    <property type="molecule type" value="Genomic_DNA"/>
</dbReference>
<evidence type="ECO:0000313" key="1">
    <source>
        <dbReference type="EMBL" id="SFG53322.1"/>
    </source>
</evidence>